<evidence type="ECO:0000256" key="2">
    <source>
        <dbReference type="ARBA" id="ARBA00022676"/>
    </source>
</evidence>
<evidence type="ECO:0000259" key="4">
    <source>
        <dbReference type="Pfam" id="PF00535"/>
    </source>
</evidence>
<feature type="domain" description="Glycosyltransferase 2-like" evidence="4">
    <location>
        <begin position="5"/>
        <end position="165"/>
    </location>
</feature>
<gene>
    <name evidence="5" type="ORF">JH146_1467</name>
</gene>
<keyword evidence="2" id="KW-0328">Glycosyltransferase</keyword>
<dbReference type="Gene3D" id="3.90.550.10">
    <property type="entry name" value="Spore Coat Polysaccharide Biosynthesis Protein SpsA, Chain A"/>
    <property type="match status" value="1"/>
</dbReference>
<dbReference type="PANTHER" id="PTHR43398:SF1">
    <property type="entry name" value="DOLICHOL-PHOSPHATE MANNOSYLTRANSFERASE SUBUNIT 1"/>
    <property type="match status" value="1"/>
</dbReference>
<dbReference type="AlphaFoldDB" id="A0A076LKX1"/>
<dbReference type="GO" id="GO:0006506">
    <property type="term" value="P:GPI anchor biosynthetic process"/>
    <property type="evidence" value="ECO:0007669"/>
    <property type="project" value="TreeGrafter"/>
</dbReference>
<dbReference type="GO" id="GO:0016020">
    <property type="term" value="C:membrane"/>
    <property type="evidence" value="ECO:0007669"/>
    <property type="project" value="GOC"/>
</dbReference>
<dbReference type="HOGENOM" id="CLU_033536_13_1_2"/>
<dbReference type="InterPro" id="IPR039528">
    <property type="entry name" value="DPM1-like"/>
</dbReference>
<dbReference type="CDD" id="cd06442">
    <property type="entry name" value="DPM1_like"/>
    <property type="match status" value="1"/>
</dbReference>
<evidence type="ECO:0000256" key="1">
    <source>
        <dbReference type="ARBA" id="ARBA00006739"/>
    </source>
</evidence>
<dbReference type="GeneID" id="24892099"/>
<dbReference type="PANTHER" id="PTHR43398">
    <property type="entry name" value="DOLICHOL-PHOSPHATE MANNOSYLTRANSFERASE SUBUNIT 1"/>
    <property type="match status" value="1"/>
</dbReference>
<evidence type="ECO:0000256" key="3">
    <source>
        <dbReference type="ARBA" id="ARBA00022679"/>
    </source>
</evidence>
<proteinExistence type="inferred from homology"/>
<dbReference type="Pfam" id="PF00535">
    <property type="entry name" value="Glycos_transf_2"/>
    <property type="match status" value="1"/>
</dbReference>
<dbReference type="GO" id="GO:0004582">
    <property type="term" value="F:dolichyl-phosphate beta-D-mannosyltransferase activity"/>
    <property type="evidence" value="ECO:0007669"/>
    <property type="project" value="InterPro"/>
</dbReference>
<keyword evidence="6" id="KW-1185">Reference proteome</keyword>
<dbReference type="Proteomes" id="UP000028781">
    <property type="component" value="Chromosome"/>
</dbReference>
<sequence length="230" mass="26264">MAKISIILPTYNEKDNLPIVIEEINRNLRNYDYEIIVVDDNSPDETWKVALELSKKYPVKLIRRYGKLGLASAVLIGFYNAEGNILICMDADCQHDSSVLSKMVKEIENGYDIVVGSRSGGEVDDGWGVKRNIISKGATFLVRPLTDVKDCMSGYFAVKKDVIENIKKWNLVGYKILLEILVKGRDLKVKEIPIKFGVRKYGETKLNHKEIINYLNLVFTLYLWKLSVKE</sequence>
<dbReference type="GO" id="GO:0006488">
    <property type="term" value="P:dolichol-linked oligosaccharide biosynthetic process"/>
    <property type="evidence" value="ECO:0007669"/>
    <property type="project" value="TreeGrafter"/>
</dbReference>
<dbReference type="InterPro" id="IPR001173">
    <property type="entry name" value="Glyco_trans_2-like"/>
</dbReference>
<reference evidence="5 6" key="1">
    <citation type="journal article" date="2015" name="Int. J. Syst. Evol. Microbiol.">
        <title>M ethanocaldococcus bathoardescens sp. nov., a hyperthermophilic methanogen isolated from a volcanically active deep-sea hydrothermal vent.</title>
        <authorList>
            <person name="Stewart L.C."/>
            <person name="Jung J.H."/>
            <person name="Kim Y.T."/>
            <person name="Kwon S.W."/>
            <person name="Park C.S."/>
            <person name="Holden J.F."/>
        </authorList>
    </citation>
    <scope>NUCLEOTIDE SEQUENCE [LARGE SCALE GENOMIC DNA]</scope>
    <source>
        <strain evidence="5 6">JH146</strain>
    </source>
</reference>
<accession>A0A076LKX1</accession>
<dbReference type="GO" id="GO:0035269">
    <property type="term" value="P:protein O-linked glycosylation via mannose"/>
    <property type="evidence" value="ECO:0007669"/>
    <property type="project" value="TreeGrafter"/>
</dbReference>
<dbReference type="OrthoDB" id="11098at2157"/>
<keyword evidence="3 5" id="KW-0808">Transferase</keyword>
<dbReference type="RefSeq" id="WP_052352083.1">
    <property type="nucleotide sequence ID" value="NZ_CP009149.1"/>
</dbReference>
<dbReference type="InterPro" id="IPR029044">
    <property type="entry name" value="Nucleotide-diphossugar_trans"/>
</dbReference>
<dbReference type="EMBL" id="CP009149">
    <property type="protein sequence ID" value="AIJ06309.1"/>
    <property type="molecule type" value="Genomic_DNA"/>
</dbReference>
<comment type="similarity">
    <text evidence="1">Belongs to the glycosyltransferase 2 family.</text>
</comment>
<dbReference type="STRING" id="1301915.JH146_1467"/>
<evidence type="ECO:0000313" key="5">
    <source>
        <dbReference type="EMBL" id="AIJ06309.1"/>
    </source>
</evidence>
<evidence type="ECO:0000313" key="6">
    <source>
        <dbReference type="Proteomes" id="UP000028781"/>
    </source>
</evidence>
<name>A0A076LKX1_9EURY</name>
<protein>
    <submittedName>
        <fullName evidence="5">Glycosyl transferase family protein</fullName>
    </submittedName>
</protein>
<dbReference type="SUPFAM" id="SSF53448">
    <property type="entry name" value="Nucleotide-diphospho-sugar transferases"/>
    <property type="match status" value="1"/>
</dbReference>
<organism evidence="5 6">
    <name type="scientific">Methanocaldococcus bathoardescens</name>
    <dbReference type="NCBI Taxonomy" id="1301915"/>
    <lineage>
        <taxon>Archaea</taxon>
        <taxon>Methanobacteriati</taxon>
        <taxon>Methanobacteriota</taxon>
        <taxon>Methanomada group</taxon>
        <taxon>Methanococci</taxon>
        <taxon>Methanococcales</taxon>
        <taxon>Methanocaldococcaceae</taxon>
        <taxon>Methanocaldococcus</taxon>
    </lineage>
</organism>
<dbReference type="KEGG" id="mjh:JH146_1467"/>